<reference evidence="18" key="1">
    <citation type="journal article" date="2020" name="Stud. Mycol.">
        <title>101 Dothideomycetes genomes: a test case for predicting lifestyles and emergence of pathogens.</title>
        <authorList>
            <person name="Haridas S."/>
            <person name="Albert R."/>
            <person name="Binder M."/>
            <person name="Bloem J."/>
            <person name="Labutti K."/>
            <person name="Salamov A."/>
            <person name="Andreopoulos B."/>
            <person name="Baker S."/>
            <person name="Barry K."/>
            <person name="Bills G."/>
            <person name="Bluhm B."/>
            <person name="Cannon C."/>
            <person name="Castanera R."/>
            <person name="Culley D."/>
            <person name="Daum C."/>
            <person name="Ezra D."/>
            <person name="Gonzalez J."/>
            <person name="Henrissat B."/>
            <person name="Kuo A."/>
            <person name="Liang C."/>
            <person name="Lipzen A."/>
            <person name="Lutzoni F."/>
            <person name="Magnuson J."/>
            <person name="Mondo S."/>
            <person name="Nolan M."/>
            <person name="Ohm R."/>
            <person name="Pangilinan J."/>
            <person name="Park H.-J."/>
            <person name="Ramirez L."/>
            <person name="Alfaro M."/>
            <person name="Sun H."/>
            <person name="Tritt A."/>
            <person name="Yoshinaga Y."/>
            <person name="Zwiers L.-H."/>
            <person name="Turgeon B."/>
            <person name="Goodwin S."/>
            <person name="Spatafora J."/>
            <person name="Crous P."/>
            <person name="Grigoriev I."/>
        </authorList>
    </citation>
    <scope>NUCLEOTIDE SEQUENCE</scope>
    <source>
        <strain evidence="18">CBS 113818</strain>
    </source>
</reference>
<dbReference type="EC" id="2.1.1.290" evidence="5"/>
<gene>
    <name evidence="18" type="ORF">CC86DRAFT_318494</name>
</gene>
<organism evidence="18 19">
    <name type="scientific">Ophiobolus disseminans</name>
    <dbReference type="NCBI Taxonomy" id="1469910"/>
    <lineage>
        <taxon>Eukaryota</taxon>
        <taxon>Fungi</taxon>
        <taxon>Dikarya</taxon>
        <taxon>Ascomycota</taxon>
        <taxon>Pezizomycotina</taxon>
        <taxon>Dothideomycetes</taxon>
        <taxon>Pleosporomycetidae</taxon>
        <taxon>Pleosporales</taxon>
        <taxon>Pleosporineae</taxon>
        <taxon>Phaeosphaeriaceae</taxon>
        <taxon>Ophiobolus</taxon>
    </lineage>
</organism>
<dbReference type="SUPFAM" id="SSF51197">
    <property type="entry name" value="Clavaminate synthase-like"/>
    <property type="match status" value="1"/>
</dbReference>
<dbReference type="SUPFAM" id="SSF53335">
    <property type="entry name" value="S-adenosyl-L-methionine-dependent methyltransferases"/>
    <property type="match status" value="1"/>
</dbReference>
<dbReference type="EMBL" id="MU006221">
    <property type="protein sequence ID" value="KAF2829281.1"/>
    <property type="molecule type" value="Genomic_DNA"/>
</dbReference>
<dbReference type="InterPro" id="IPR015915">
    <property type="entry name" value="Kelch-typ_b-propeller"/>
</dbReference>
<dbReference type="PROSITE" id="PS51184">
    <property type="entry name" value="JMJC"/>
    <property type="match status" value="1"/>
</dbReference>
<dbReference type="InterPro" id="IPR007213">
    <property type="entry name" value="Ppm1/Ppm2/Tcmp"/>
</dbReference>
<dbReference type="InterPro" id="IPR003347">
    <property type="entry name" value="JmjC_dom"/>
</dbReference>
<dbReference type="Pfam" id="PF13621">
    <property type="entry name" value="Cupin_8"/>
    <property type="match status" value="1"/>
</dbReference>
<dbReference type="OrthoDB" id="47172at2759"/>
<evidence type="ECO:0000256" key="12">
    <source>
        <dbReference type="ARBA" id="ARBA00029750"/>
    </source>
</evidence>
<dbReference type="FunFam" id="2.60.120.650:FF:000043">
    <property type="entry name" value="tRNA wybutosine-synthesizing protein 4"/>
    <property type="match status" value="1"/>
</dbReference>
<comment type="catalytic activity">
    <reaction evidence="15">
        <text>7-[(3S)-(3-amino-3-methoxycarbonyl)propyl]wyosine(37) in tRNA(Phe) + S-adenosyl-L-methionine + CO2 = wybutosine(37) in tRNA(Phe) + S-adenosyl-L-homocysteine + 2 H(+)</text>
        <dbReference type="Rhea" id="RHEA:37119"/>
        <dbReference type="Rhea" id="RHEA-COMP:11844"/>
        <dbReference type="Rhea" id="RHEA-COMP:11847"/>
        <dbReference type="ChEBI" id="CHEBI:15378"/>
        <dbReference type="ChEBI" id="CHEBI:16526"/>
        <dbReference type="ChEBI" id="CHEBI:57856"/>
        <dbReference type="ChEBI" id="CHEBI:59789"/>
        <dbReference type="ChEBI" id="CHEBI:73544"/>
        <dbReference type="ChEBI" id="CHEBI:74275"/>
        <dbReference type="EC" id="2.3.1.231"/>
    </reaction>
</comment>
<evidence type="ECO:0000256" key="11">
    <source>
        <dbReference type="ARBA" id="ARBA00025588"/>
    </source>
</evidence>
<evidence type="ECO:0000256" key="10">
    <source>
        <dbReference type="ARBA" id="ARBA00022694"/>
    </source>
</evidence>
<evidence type="ECO:0000256" key="16">
    <source>
        <dbReference type="SAM" id="MobiDB-lite"/>
    </source>
</evidence>
<dbReference type="SUPFAM" id="SSF50965">
    <property type="entry name" value="Galactose oxidase, central domain"/>
    <property type="match status" value="1"/>
</dbReference>
<proteinExistence type="inferred from homology"/>
<evidence type="ECO:0000313" key="18">
    <source>
        <dbReference type="EMBL" id="KAF2829281.1"/>
    </source>
</evidence>
<evidence type="ECO:0000256" key="8">
    <source>
        <dbReference type="ARBA" id="ARBA00022679"/>
    </source>
</evidence>
<evidence type="ECO:0000259" key="17">
    <source>
        <dbReference type="PROSITE" id="PS51184"/>
    </source>
</evidence>
<evidence type="ECO:0000256" key="7">
    <source>
        <dbReference type="ARBA" id="ARBA00022603"/>
    </source>
</evidence>
<dbReference type="Gene3D" id="2.120.10.80">
    <property type="entry name" value="Kelch-type beta propeller"/>
    <property type="match status" value="1"/>
</dbReference>
<evidence type="ECO:0000256" key="1">
    <source>
        <dbReference type="ARBA" id="ARBA00001806"/>
    </source>
</evidence>
<dbReference type="Pfam" id="PF04072">
    <property type="entry name" value="LCM"/>
    <property type="match status" value="1"/>
</dbReference>
<keyword evidence="9" id="KW-0949">S-adenosyl-L-methionine</keyword>
<dbReference type="AlphaFoldDB" id="A0A6A7A7K9"/>
<evidence type="ECO:0000256" key="4">
    <source>
        <dbReference type="ARBA" id="ARBA00012155"/>
    </source>
</evidence>
<dbReference type="EC" id="2.3.1.231" evidence="4"/>
<evidence type="ECO:0000256" key="5">
    <source>
        <dbReference type="ARBA" id="ARBA00012779"/>
    </source>
</evidence>
<keyword evidence="7" id="KW-0489">Methyltransferase</keyword>
<dbReference type="GO" id="GO:0030488">
    <property type="term" value="P:tRNA methylation"/>
    <property type="evidence" value="ECO:0007669"/>
    <property type="project" value="TreeGrafter"/>
</dbReference>
<keyword evidence="19" id="KW-1185">Reference proteome</keyword>
<evidence type="ECO:0000256" key="13">
    <source>
        <dbReference type="ARBA" id="ARBA00030231"/>
    </source>
</evidence>
<evidence type="ECO:0000313" key="19">
    <source>
        <dbReference type="Proteomes" id="UP000799424"/>
    </source>
</evidence>
<feature type="region of interest" description="Disordered" evidence="16">
    <location>
        <begin position="698"/>
        <end position="725"/>
    </location>
</feature>
<dbReference type="Gene3D" id="6.10.140.1470">
    <property type="match status" value="1"/>
</dbReference>
<comment type="catalytic activity">
    <reaction evidence="1">
        <text>7-[(3S)-3-amino-3-carboxypropyl]wyosine(37) in tRNA(Phe) + S-adenosyl-L-methionine = 7-[(3S)-(3-amino-3-methoxycarbonyl)propyl]wyosine(37) in tRNA(Phe) + S-adenosyl-L-homocysteine</text>
        <dbReference type="Rhea" id="RHEA:36903"/>
        <dbReference type="Rhea" id="RHEA-COMP:10379"/>
        <dbReference type="Rhea" id="RHEA-COMP:11844"/>
        <dbReference type="ChEBI" id="CHEBI:57856"/>
        <dbReference type="ChEBI" id="CHEBI:59789"/>
        <dbReference type="ChEBI" id="CHEBI:73543"/>
        <dbReference type="ChEBI" id="CHEBI:74275"/>
        <dbReference type="EC" id="2.1.1.290"/>
    </reaction>
</comment>
<keyword evidence="8" id="KW-0808">Transferase</keyword>
<dbReference type="GO" id="GO:0008175">
    <property type="term" value="F:tRNA methyltransferase activity"/>
    <property type="evidence" value="ECO:0007669"/>
    <property type="project" value="TreeGrafter"/>
</dbReference>
<evidence type="ECO:0000256" key="9">
    <source>
        <dbReference type="ARBA" id="ARBA00022691"/>
    </source>
</evidence>
<evidence type="ECO:0000256" key="3">
    <source>
        <dbReference type="ARBA" id="ARBA00010703"/>
    </source>
</evidence>
<name>A0A6A7A7K9_9PLEO</name>
<keyword evidence="10" id="KW-0819">tRNA processing</keyword>
<comment type="pathway">
    <text evidence="2">tRNA modification; wybutosine-tRNA(Phe) biosynthesis.</text>
</comment>
<dbReference type="PANTHER" id="PTHR46529:SF1">
    <property type="entry name" value="TRNA WYBUTOSINE-SYNTHESIZING PROTEIN 4"/>
    <property type="match status" value="1"/>
</dbReference>
<comment type="function">
    <text evidence="11">Probable S-adenosyl-L-methionine-dependent methyltransferase that acts as a component of the wybutosine biosynthesis pathway. Wybutosine is a hyper modified guanosine with a tricyclic base found at the 3'-position adjacent to the anticodon of eukaryotic phenylalanine tRNA. May methylate the carboxyl group of leucine residues to form alpha-leucine ester residues.</text>
</comment>
<dbReference type="InterPro" id="IPR029063">
    <property type="entry name" value="SAM-dependent_MTases_sf"/>
</dbReference>
<accession>A0A6A7A7K9</accession>
<dbReference type="Gene3D" id="3.40.50.150">
    <property type="entry name" value="Vaccinia Virus protein VP39"/>
    <property type="match status" value="1"/>
</dbReference>
<feature type="region of interest" description="Disordered" evidence="16">
    <location>
        <begin position="1"/>
        <end position="27"/>
    </location>
</feature>
<dbReference type="FunFam" id="3.40.50.150:FF:000383">
    <property type="entry name" value="Leucine carboxyl methyltransferase 2"/>
    <property type="match status" value="1"/>
</dbReference>
<dbReference type="Gene3D" id="2.60.120.650">
    <property type="entry name" value="Cupin"/>
    <property type="match status" value="1"/>
</dbReference>
<evidence type="ECO:0000256" key="6">
    <source>
        <dbReference type="ARBA" id="ARBA00018045"/>
    </source>
</evidence>
<dbReference type="Proteomes" id="UP000799424">
    <property type="component" value="Unassembled WGS sequence"/>
</dbReference>
<dbReference type="Pfam" id="PF13418">
    <property type="entry name" value="Beta-prop_TYW4"/>
    <property type="match status" value="1"/>
</dbReference>
<evidence type="ECO:0000256" key="2">
    <source>
        <dbReference type="ARBA" id="ARBA00004797"/>
    </source>
</evidence>
<evidence type="ECO:0000256" key="14">
    <source>
        <dbReference type="ARBA" id="ARBA00030847"/>
    </source>
</evidence>
<protein>
    <recommendedName>
        <fullName evidence="6">tRNA wybutosine-synthesizing protein 4</fullName>
        <ecNumber evidence="5">2.1.1.290</ecNumber>
        <ecNumber evidence="4">2.3.1.231</ecNumber>
    </recommendedName>
    <alternativeName>
        <fullName evidence="13">Leucine carboxyl methyltransferase 2</fullName>
    </alternativeName>
    <alternativeName>
        <fullName evidence="14">tRNA(Phe) (7-(3-amino-3-(methoxycarbonyl)propyl)wyosine(37)-N)-methoxycarbonyltransferase</fullName>
    </alternativeName>
    <alternativeName>
        <fullName evidence="12">tRNA(Phe) (7-(3-amino-3-carboxypropyl)wyosine(37)-O)-methyltransferase</fullName>
    </alternativeName>
</protein>
<dbReference type="GO" id="GO:0031591">
    <property type="term" value="P:wybutosine biosynthetic process"/>
    <property type="evidence" value="ECO:0007669"/>
    <property type="project" value="TreeGrafter"/>
</dbReference>
<sequence>MKSTNGVPRGKNKVRSKKDKRDEDVMNTNDSSIVSKRCVSKLYLSDEPDYYEPFAPKFARRNPLINRGYWLRMHAIEQVVRRFLEEDNGKPKVIVNLGCGYDPLPFQFWHRYETLTKLATFVDVDYSQLIGKKRDCILNNDLLRNALFKTHVRDSSPPIYLRSDRYLALGCDLRDLAALERMLRCELEISSSSVLFIAEVSATYMPVDDSDTLIKWASTLDDARFCILEQYLPQGPDHPFAKTMLAHFKKLQASIHAVGRYSTLDQHSSRFVNLGWERVDMCRNLWQLWQDDGFTPPSLRRKLEAIEPFDEWEEFALFGGHYFLLVASNAELNGSTETPGMGTTTAHNNSMEAISLLHYENSADSFLTTRRFPAAFSLDEGKYAMVHGGQGTSTRLSSVDVLKREKQSLGAQPSLLQTPSARMCHTITSSGNEAILVGGRGSPQQALNDCWLMRDEIWTRTDDLAQARYRHCAVALSFKCDAAQISGVLVFGGKSSTGESLDDWLFWTANSGWLNVPVDGPQPSARFGAAISTLDPTHGSGLLIGGMSGSCILEDVWEWSLSTATPTLRIRFINRTNDMHSNISGTAYARMGAALIPWGESLLLIGGVSKNGVHSLSEDLLLLTHSSNEIIMRSPIMQLPSTWPLLIGMGVVAVSSDEILIVGGGAVCFSMGSFWNQGYFTVTKAGQGARSWRTAQLQTNGTAQARPLEASRKPRPSKASISSDPRAVEVPRVRLQSAEEFGRLLASSKPAIIEGIDIGPCTDLWTTDYLKEKIGADRELVVHECASDRMTFKDKNFQYVKRSTADFLDGIAQGSKAYLRAVSSTQPNKLPTRLEDDFPTIANDFSLPDVFDIVKSNCHSSPLRISGPVSLWLHYDVLSNILCQIRGTKTLRLYPPSDVKHLDYPPGGSSSNIDVLTSKHTKLNSMHPHIASLKPSDILFIPSMWSHTATPDEGVSVAVNMFWKDLEKGYAAGKDVYGNRDLQAYENGRRDVEKIVRAFKDVKPELARFYLDRLAGEIQDKADAIGKKATEDIERQAETRSC</sequence>
<dbReference type="InterPro" id="IPR011043">
    <property type="entry name" value="Gal_Oxase/kelch_b-propeller"/>
</dbReference>
<dbReference type="PANTHER" id="PTHR46529">
    <property type="entry name" value="TRNA WYBUTOSINE-SYNTHESIZING PROTEIN 4"/>
    <property type="match status" value="1"/>
</dbReference>
<comment type="similarity">
    <text evidence="3">Belongs to the methyltransferase superfamily. LCMT family.</text>
</comment>
<evidence type="ECO:0000256" key="15">
    <source>
        <dbReference type="ARBA" id="ARBA00049250"/>
    </source>
</evidence>
<feature type="domain" description="JmjC" evidence="17">
    <location>
        <begin position="827"/>
        <end position="980"/>
    </location>
</feature>
<dbReference type="InterPro" id="IPR041667">
    <property type="entry name" value="Cupin_8"/>
</dbReference>
<dbReference type="UniPathway" id="UPA00375"/>